<accession>A0A1H9DKV6</accession>
<gene>
    <name evidence="5" type="ORF">SAMN04488038_10479</name>
</gene>
<organism evidence="5 6">
    <name type="scientific">Solimonas aquatica</name>
    <dbReference type="NCBI Taxonomy" id="489703"/>
    <lineage>
        <taxon>Bacteria</taxon>
        <taxon>Pseudomonadati</taxon>
        <taxon>Pseudomonadota</taxon>
        <taxon>Gammaproteobacteria</taxon>
        <taxon>Nevskiales</taxon>
        <taxon>Nevskiaceae</taxon>
        <taxon>Solimonas</taxon>
    </lineage>
</organism>
<dbReference type="Pfam" id="PF12625">
    <property type="entry name" value="Arabinose_bd"/>
    <property type="match status" value="1"/>
</dbReference>
<sequence>MKRDKTSQENARQASGYGIYLLYAQELLREQLGGAEAAANDATLAELQSVPVSRRLSAPTMMRLFVRLFRDPRCAGIFLRLGERVPALAHGCLGAAAMASRDLRQVLELLERYAPILLPGLRIHTELRGDELIVQVQTASGHADFDAAMVEATVGNLSRQLPKMIGCALPLRRVQLMRPPPAHAAMFEQYAGCPVSFGAVSNQLVFPASLLSTPVPSADPVNLRLLLDQCDEEMARLREQTSLGNRVRELIAFHLKDEPSLERIARALHQSERTLRRRLREEGLSFRELLNQVRRDKALYYLEHTQARIGEIASELGYRDIACFRHAFKDLMGRSPRAWRERPDGATGEDASA</sequence>
<evidence type="ECO:0000256" key="1">
    <source>
        <dbReference type="ARBA" id="ARBA00023015"/>
    </source>
</evidence>
<dbReference type="SMART" id="SM00342">
    <property type="entry name" value="HTH_ARAC"/>
    <property type="match status" value="1"/>
</dbReference>
<dbReference type="InterPro" id="IPR018060">
    <property type="entry name" value="HTH_AraC"/>
</dbReference>
<dbReference type="InterPro" id="IPR032687">
    <property type="entry name" value="AraC-type_N"/>
</dbReference>
<dbReference type="GO" id="GO:0003700">
    <property type="term" value="F:DNA-binding transcription factor activity"/>
    <property type="evidence" value="ECO:0007669"/>
    <property type="project" value="InterPro"/>
</dbReference>
<dbReference type="OrthoDB" id="6396588at2"/>
<dbReference type="AlphaFoldDB" id="A0A1H9DKV6"/>
<dbReference type="GO" id="GO:0005829">
    <property type="term" value="C:cytosol"/>
    <property type="evidence" value="ECO:0007669"/>
    <property type="project" value="TreeGrafter"/>
</dbReference>
<dbReference type="SUPFAM" id="SSF46689">
    <property type="entry name" value="Homeodomain-like"/>
    <property type="match status" value="1"/>
</dbReference>
<dbReference type="Gene3D" id="1.10.10.60">
    <property type="entry name" value="Homeodomain-like"/>
    <property type="match status" value="1"/>
</dbReference>
<proteinExistence type="predicted"/>
<keyword evidence="1" id="KW-0805">Transcription regulation</keyword>
<evidence type="ECO:0000256" key="3">
    <source>
        <dbReference type="ARBA" id="ARBA00023163"/>
    </source>
</evidence>
<feature type="domain" description="HTH araC/xylS-type" evidence="4">
    <location>
        <begin position="245"/>
        <end position="342"/>
    </location>
</feature>
<dbReference type="EMBL" id="FOFS01000004">
    <property type="protein sequence ID" value="SEQ14125.1"/>
    <property type="molecule type" value="Genomic_DNA"/>
</dbReference>
<dbReference type="RefSeq" id="WP_093283423.1">
    <property type="nucleotide sequence ID" value="NZ_FOFS01000004.1"/>
</dbReference>
<name>A0A1H9DKV6_9GAMM</name>
<evidence type="ECO:0000313" key="6">
    <source>
        <dbReference type="Proteomes" id="UP000199233"/>
    </source>
</evidence>
<keyword evidence="3" id="KW-0804">Transcription</keyword>
<evidence type="ECO:0000259" key="4">
    <source>
        <dbReference type="PROSITE" id="PS01124"/>
    </source>
</evidence>
<dbReference type="PANTHER" id="PTHR47894:SF1">
    <property type="entry name" value="HTH-TYPE TRANSCRIPTIONAL REGULATOR VQSM"/>
    <property type="match status" value="1"/>
</dbReference>
<dbReference type="GO" id="GO:0000976">
    <property type="term" value="F:transcription cis-regulatory region binding"/>
    <property type="evidence" value="ECO:0007669"/>
    <property type="project" value="TreeGrafter"/>
</dbReference>
<evidence type="ECO:0000256" key="2">
    <source>
        <dbReference type="ARBA" id="ARBA00023125"/>
    </source>
</evidence>
<keyword evidence="6" id="KW-1185">Reference proteome</keyword>
<dbReference type="Proteomes" id="UP000199233">
    <property type="component" value="Unassembled WGS sequence"/>
</dbReference>
<dbReference type="STRING" id="489703.SAMN04488038_10479"/>
<dbReference type="Pfam" id="PF12833">
    <property type="entry name" value="HTH_18"/>
    <property type="match status" value="1"/>
</dbReference>
<dbReference type="PROSITE" id="PS01124">
    <property type="entry name" value="HTH_ARAC_FAMILY_2"/>
    <property type="match status" value="1"/>
</dbReference>
<protein>
    <submittedName>
        <fullName evidence="5">AraC-type DNA-binding protein</fullName>
    </submittedName>
</protein>
<reference evidence="5 6" key="1">
    <citation type="submission" date="2016-10" db="EMBL/GenBank/DDBJ databases">
        <authorList>
            <person name="de Groot N.N."/>
        </authorList>
    </citation>
    <scope>NUCLEOTIDE SEQUENCE [LARGE SCALE GENOMIC DNA]</scope>
    <source>
        <strain evidence="5 6">DSM 25927</strain>
    </source>
</reference>
<keyword evidence="2 5" id="KW-0238">DNA-binding</keyword>
<evidence type="ECO:0000313" key="5">
    <source>
        <dbReference type="EMBL" id="SEQ14125.1"/>
    </source>
</evidence>
<dbReference type="InterPro" id="IPR009057">
    <property type="entry name" value="Homeodomain-like_sf"/>
</dbReference>
<dbReference type="PANTHER" id="PTHR47894">
    <property type="entry name" value="HTH-TYPE TRANSCRIPTIONAL REGULATOR GADX"/>
    <property type="match status" value="1"/>
</dbReference>